<comment type="caution">
    <text evidence="1">The sequence shown here is derived from an EMBL/GenBank/DDBJ whole genome shotgun (WGS) entry which is preliminary data.</text>
</comment>
<keyword evidence="2" id="KW-1185">Reference proteome</keyword>
<name>A0ABP2E2H3_YERBE</name>
<accession>A0ABP2E2H3</accession>
<reference evidence="1" key="1">
    <citation type="submission" date="2008-12" db="EMBL/GenBank/DDBJ databases">
        <title>Annotation of the Yersinia bercovieri ATCC 43970 genome.</title>
        <authorList>
            <person name="Read T.D."/>
            <person name="Akmal A."/>
            <person name="Bishop-Lilly K."/>
            <person name="Chen P.E."/>
            <person name="Cook C."/>
            <person name="Kiley M.P."/>
            <person name="Lentz S."/>
            <person name="Mateczun A."/>
            <person name="Nagarajan N."/>
            <person name="Nolan N."/>
            <person name="Osborne B.I."/>
            <person name="Pop M."/>
            <person name="Sozhamannan S."/>
            <person name="Stewart A.C."/>
            <person name="Sulakvelidze A."/>
            <person name="Thomason B."/>
            <person name="Willner K."/>
            <person name="Zwick M.E."/>
        </authorList>
    </citation>
    <scope>NUCLEOTIDE SEQUENCE [LARGE SCALE GENOMIC DNA]</scope>
    <source>
        <strain evidence="1">ATCC 43970</strain>
    </source>
</reference>
<sequence length="41" mass="4748">MFFVIGWDVWLLSGNLAAPMANHFRLQAGDQLKIWVPDPEY</sequence>
<evidence type="ECO:0000313" key="2">
    <source>
        <dbReference type="Proteomes" id="UP000010319"/>
    </source>
</evidence>
<proteinExistence type="predicted"/>
<dbReference type="EMBL" id="AALC02000023">
    <property type="protein sequence ID" value="EEQ06642.1"/>
    <property type="molecule type" value="Genomic_DNA"/>
</dbReference>
<organism evidence="1 2">
    <name type="scientific">Yersinia bercovieri ATCC 43970</name>
    <dbReference type="NCBI Taxonomy" id="349968"/>
    <lineage>
        <taxon>Bacteria</taxon>
        <taxon>Pseudomonadati</taxon>
        <taxon>Pseudomonadota</taxon>
        <taxon>Gammaproteobacteria</taxon>
        <taxon>Enterobacterales</taxon>
        <taxon>Yersiniaceae</taxon>
        <taxon>Yersinia</taxon>
    </lineage>
</organism>
<dbReference type="Proteomes" id="UP000010319">
    <property type="component" value="Unassembled WGS sequence"/>
</dbReference>
<gene>
    <name evidence="1" type="ORF">yberc0001_13230</name>
</gene>
<evidence type="ECO:0000313" key="1">
    <source>
        <dbReference type="EMBL" id="EEQ06642.1"/>
    </source>
</evidence>
<protein>
    <submittedName>
        <fullName evidence="1">Uncharacterized protein</fullName>
    </submittedName>
</protein>